<proteinExistence type="predicted"/>
<reference evidence="1 2" key="1">
    <citation type="journal article" date="2015" name="Nature">
        <title>rRNA introns, odd ribosomes, and small enigmatic genomes across a large radiation of phyla.</title>
        <authorList>
            <person name="Brown C.T."/>
            <person name="Hug L.A."/>
            <person name="Thomas B.C."/>
            <person name="Sharon I."/>
            <person name="Castelle C.J."/>
            <person name="Singh A."/>
            <person name="Wilkins M.J."/>
            <person name="Williams K.H."/>
            <person name="Banfield J.F."/>
        </authorList>
    </citation>
    <scope>NUCLEOTIDE SEQUENCE [LARGE SCALE GENOMIC DNA]</scope>
</reference>
<comment type="caution">
    <text evidence="1">The sequence shown here is derived from an EMBL/GenBank/DDBJ whole genome shotgun (WGS) entry which is preliminary data.</text>
</comment>
<evidence type="ECO:0000313" key="1">
    <source>
        <dbReference type="EMBL" id="KKS09784.1"/>
    </source>
</evidence>
<evidence type="ECO:0000313" key="2">
    <source>
        <dbReference type="Proteomes" id="UP000033869"/>
    </source>
</evidence>
<dbReference type="EMBL" id="LCBL01000001">
    <property type="protein sequence ID" value="KKS09784.1"/>
    <property type="molecule type" value="Genomic_DNA"/>
</dbReference>
<sequence length="173" mass="20273">MKFVDTNLKVPLVLKTESFTLRPLSPKYTEMDYKAIMSNLEHLQGTFGPSIKWPTADLTLEENQYDLEFHHDLFMKREEFSYIVLDPKEKYSKGCVYLVPLLHPDYDVLVYSWVTAKEAKKNFHPVLIKTIKEWLQTSWPFKKPVFPGITISWDEWDKCLGANANNPTLKTQN</sequence>
<dbReference type="Proteomes" id="UP000033869">
    <property type="component" value="Unassembled WGS sequence"/>
</dbReference>
<accession>A0A0G0W9V2</accession>
<organism evidence="1 2">
    <name type="scientific">candidate division CPR2 bacterium GW2011_GWC1_41_48</name>
    <dbReference type="NCBI Taxonomy" id="1618344"/>
    <lineage>
        <taxon>Bacteria</taxon>
        <taxon>Bacteria division CPR2</taxon>
    </lineage>
</organism>
<protein>
    <submittedName>
        <fullName evidence="1">Uncharacterized protein</fullName>
    </submittedName>
</protein>
<gene>
    <name evidence="1" type="ORF">UU65_C0001G0189</name>
</gene>
<name>A0A0G0W9V2_UNCC2</name>
<dbReference type="AlphaFoldDB" id="A0A0G0W9V2"/>